<dbReference type="InterPro" id="IPR036365">
    <property type="entry name" value="PGBD-like_sf"/>
</dbReference>
<sequence>MYVVDGVGRVTYPSNYTNDLWSGQTLKKGDKSDYVKTLQSWLYKAGFNPGGIDGVYGSNTEKAVKEFQKKVGITADGIAGKQTYQALQRYVRTETTTAQSNSSNSNDRWTGQTLREGNRGQAVKDLQTKLQRLGYNIGTIDGVYGKQTTEAVRIFQKANGLEVDGIAGKITYNAIEHMLQQTNYYDKKTVIENKYKALENKVHSQDSTWGEVVKSLKEIAKLGFDFIIGDDIKTLIAPEANTIDKLIAALSFIPTGKLLNGAIKLSKVGEKIAVKIDSKILAVGKEVILPKVDTFEQARNIALEIVGDLGPNSKPVIGRLKTSKGYGKVIGRMSADEKVRWRLDYDPKKGIHINVEDYRNGKDQAIKVCIPFKGDEKTFESLLKHLNK</sequence>
<comment type="caution">
    <text evidence="3">The sequence shown here is derived from an EMBL/GenBank/DDBJ whole genome shotgun (WGS) entry which is preliminary data.</text>
</comment>
<feature type="region of interest" description="Disordered" evidence="1">
    <location>
        <begin position="95"/>
        <end position="121"/>
    </location>
</feature>
<evidence type="ECO:0000256" key="1">
    <source>
        <dbReference type="SAM" id="MobiDB-lite"/>
    </source>
</evidence>
<proteinExistence type="predicted"/>
<evidence type="ECO:0000313" key="3">
    <source>
        <dbReference type="EMBL" id="GAC90706.1"/>
    </source>
</evidence>
<reference evidence="4" key="1">
    <citation type="journal article" date="2013" name="Genome Announc.">
        <title>Draft Genome Sequence of a Thermophilic Member of the Bacillaceae, Anoxybacillus flavithermus Strain Kn10, Isolated from the Kan-nawa Hot Spring in Japan.</title>
        <authorList>
            <person name="Matsutani M."/>
            <person name="Shirakihara Y."/>
            <person name="Imada K."/>
            <person name="Yakushi T."/>
            <person name="Matsushita K."/>
        </authorList>
    </citation>
    <scope>NUCLEOTIDE SEQUENCE [LARGE SCALE GENOMIC DNA]</scope>
    <source>
        <strain evidence="4">NBRC 109594</strain>
    </source>
</reference>
<feature type="domain" description="Peptidoglycan binding-like" evidence="2">
    <location>
        <begin position="119"/>
        <end position="175"/>
    </location>
</feature>
<dbReference type="Gene3D" id="1.10.101.10">
    <property type="entry name" value="PGBD-like superfamily/PGBD"/>
    <property type="match status" value="2"/>
</dbReference>
<dbReference type="RefSeq" id="WP_006320206.1">
    <property type="nucleotide sequence ID" value="NZ_BARH01000007.1"/>
</dbReference>
<feature type="domain" description="Peptidoglycan binding-like" evidence="2">
    <location>
        <begin position="33"/>
        <end position="87"/>
    </location>
</feature>
<dbReference type="SUPFAM" id="SSF47090">
    <property type="entry name" value="PGBD-like"/>
    <property type="match status" value="2"/>
</dbReference>
<protein>
    <recommendedName>
        <fullName evidence="2">Peptidoglycan binding-like domain-containing protein</fullName>
    </recommendedName>
</protein>
<dbReference type="PANTHER" id="PTHR41533">
    <property type="entry name" value="L,D-TRANSPEPTIDASE HI_1667-RELATED"/>
    <property type="match status" value="1"/>
</dbReference>
<dbReference type="InterPro" id="IPR036366">
    <property type="entry name" value="PGBDSf"/>
</dbReference>
<name>R4FB48_9BACL</name>
<dbReference type="Proteomes" id="UP000013057">
    <property type="component" value="Unassembled WGS sequence"/>
</dbReference>
<evidence type="ECO:0000313" key="4">
    <source>
        <dbReference type="Proteomes" id="UP000013057"/>
    </source>
</evidence>
<accession>R4FB48</accession>
<gene>
    <name evidence="3" type="ORF">KN10_1142</name>
</gene>
<dbReference type="InterPro" id="IPR052905">
    <property type="entry name" value="LD-transpeptidase_YkuD-like"/>
</dbReference>
<dbReference type="PANTHER" id="PTHR41533:SF1">
    <property type="entry name" value="L,D-TRANSPEPTIDASE YCBB-RELATED"/>
    <property type="match status" value="1"/>
</dbReference>
<evidence type="ECO:0000259" key="2">
    <source>
        <dbReference type="Pfam" id="PF01471"/>
    </source>
</evidence>
<dbReference type="CDD" id="cd20692">
    <property type="entry name" value="CdiA-CT_Ec-like"/>
    <property type="match status" value="1"/>
</dbReference>
<dbReference type="InterPro" id="IPR002477">
    <property type="entry name" value="Peptidoglycan-bd-like"/>
</dbReference>
<organism evidence="3 4">
    <name type="scientific">Anoxybacillus flavithermus NBRC 109594</name>
    <dbReference type="NCBI Taxonomy" id="1315967"/>
    <lineage>
        <taxon>Bacteria</taxon>
        <taxon>Bacillati</taxon>
        <taxon>Bacillota</taxon>
        <taxon>Bacilli</taxon>
        <taxon>Bacillales</taxon>
        <taxon>Anoxybacillaceae</taxon>
        <taxon>Anoxybacillus</taxon>
    </lineage>
</organism>
<dbReference type="AlphaFoldDB" id="R4FB48"/>
<dbReference type="EMBL" id="BARH01000007">
    <property type="protein sequence ID" value="GAC90706.1"/>
    <property type="molecule type" value="Genomic_DNA"/>
</dbReference>
<dbReference type="Pfam" id="PF01471">
    <property type="entry name" value="PG_binding_1"/>
    <property type="match status" value="2"/>
</dbReference>